<sequence>MFSFANAATRTATSSGNWSSTATWGNNPIPTAADDVIISDGVTVTVNVSNAVASTLQVGNGNGIALLQFNSGSQLTVTNLVTIGRAGNNNRRGTITMTSGGTLIAGGLYVANGGSNTFNSGAGTVQLTGTYVLPTTIFTTFNNLTVSSGTTTLGTGLTINGNLSITGGGLTAGSNNLVIDGNFTNAGTFTPGTATVTLDGVNQSFNVTNFYNLVFSGGGTKTFPTSAVAISGNLSIASGTLANLNTNTGHTAGTLTLNGTGQNNGSYGSTVSAATFKNSTYFGTSATGILNVNTASCTAGYWTGATSTDWNTASNWCGNTIPTATTDVVIPSGTTYQPTIAASTTALTRNLTINSGATLTMANSTSALLNVSGNFTNNGTFTPGTAGTVTFNGTNQSTNVTSFYNLAISGSGTLTFTAATNVAGLWSVSKGAKAALGSYSHTAGVLTLAGVGPLTSTWGSTSSNPTAVNTNDTFFSTGNTGRITVSGTPPYPAIDNNYASYGTTGQVTGVKGEYEGLLTLSAPIGSIFINVKFASYGLPNGTAPNFTIGSCHAYNSRSVTTDLLGNTSATIPSSGSYNATFGDPCYGIEKKYYVVATYSTPICAGTNPGTITGSTPTGGNGSYSYLWEVSTTSALTGYTAAPGVNNGKDYTITGVVNQKTFYRRTVTSGIYSDETIVIVVTNTLAEISAPTSASTTASTICAGTPITLTVNGGNMGTNTGGYAEWTSGSCNGTLVGRSTLANGSFTVTPTANTTYYVKYKNACGETACGTPVVINNTTSVTVTPATLSSTMCQPSAITNVAIGYSATTGSPVNYSIAWDAAAISAGFANKTNVVPSPGFTSGGGAGSISNAINVPANVAAGTYTAAFSVSSASCTSFGTTITVVVNPNLPASVSIAASPSGAICAGTSVTFTATPTNGGTTPTYQWYNGATAISGATNSTYTSTTLANGNSITVVMTSNASPCLTGSPATSNAINMTVNPNLPASVSIAASPSGAICTGTSVTFTATPTNGGTTPTYQWYNGATAISGATNSTYTSTTLANGNSITVRMTSNASPCLTGSPATSNAINMTVNPNIPASVSIAASPSGAICAGTSVTFTATPTNGGTTPTYQWYNGATAISGATNSTYTSTTLANGNSITVVMTSNASPCLTGSPATSNAINMSINEIETTPTVGTITAVNCSNLGTVVLSGLPSGTWKINQSGTVNGTINNSGSSYTITGLIEGTYTFTVETSTTCVSNPTGSVVIGDNSSTVWNGNTWSKGDPDSTKSIVIASVTPNQPFSTVTPVVNGCSLTIDPGVIVTVPTGLTLRITNAVTTNGQLIFEHNSSLIQTTNAVNTGEIVYKRETSVRRYDLTYWSTPVTKSNFTLHDFSPNTLYDKYYYYDSDLKWVIDYNGKMDMAIGRGFSIRAPQTFDINSPSVFTGEFTGIPNNGDIPAPVSQGKWNLVGNPYPSAVDAVALINANTDLGALYLWTHNSTPTKQAGSNVYTYASADFAVFNLLGGAGGAELDGQQFQGYIAAGQGFICKPTTATLNFTNVMRVDGNNTQFYKTAKTESVEKSRLWMTLSNTEGAYKQVLLGYAQGATNDIDVNYDAATMGSNSYVDFYTINGTKKLTIQGRALPFDNTEVIPLGYKSAIAGDMTIAIDQADGFFDTQEVYLEDKTAGTVTDLRAGNYTFNTAIGTFTDRFTLKYTNKTLGNEEFENLENSVLVSVKNQVVKITSSQETIKEVNVYNIGAQLLYSKNKVNASELQITNLHSTDQVILVKVTLENGYTFTKKAIFSNLK</sequence>
<dbReference type="CDD" id="cd22842">
    <property type="entry name" value="Gal_Rha_Lectin_BGal"/>
    <property type="match status" value="1"/>
</dbReference>
<dbReference type="NCBIfam" id="NF033708">
    <property type="entry name" value="T9SS_Cterm_ChiA"/>
    <property type="match status" value="1"/>
</dbReference>
<dbReference type="RefSeq" id="WP_338841767.1">
    <property type="nucleotide sequence ID" value="NZ_CP147988.1"/>
</dbReference>
<gene>
    <name evidence="2" type="ORF">V6624_10985</name>
</gene>
<reference evidence="2 3" key="1">
    <citation type="submission" date="2024-02" db="EMBL/GenBank/DDBJ databases">
        <title>complete genome of Flavobacterium ginsenosidimutans Str. YTB16.</title>
        <authorList>
            <person name="Wang Q."/>
        </authorList>
    </citation>
    <scope>NUCLEOTIDE SEQUENCE [LARGE SCALE GENOMIC DNA]</scope>
    <source>
        <strain evidence="2 3">YTB16</strain>
    </source>
</reference>
<dbReference type="Gene3D" id="2.60.40.2700">
    <property type="match status" value="3"/>
</dbReference>
<organism evidence="2 3">
    <name type="scientific">Flavobacterium ginsenosidimutans</name>
    <dbReference type="NCBI Taxonomy" id="687844"/>
    <lineage>
        <taxon>Bacteria</taxon>
        <taxon>Pseudomonadati</taxon>
        <taxon>Bacteroidota</taxon>
        <taxon>Flavobacteriia</taxon>
        <taxon>Flavobacteriales</taxon>
        <taxon>Flavobacteriaceae</taxon>
        <taxon>Flavobacterium</taxon>
    </lineage>
</organism>
<dbReference type="EMBL" id="CP147988">
    <property type="protein sequence ID" value="WXK52155.1"/>
    <property type="molecule type" value="Genomic_DNA"/>
</dbReference>
<evidence type="ECO:0000313" key="2">
    <source>
        <dbReference type="EMBL" id="WXK52155.1"/>
    </source>
</evidence>
<evidence type="ECO:0000259" key="1">
    <source>
        <dbReference type="PROSITE" id="PS51484"/>
    </source>
</evidence>
<accession>A0ABZ2QCI5</accession>
<proteinExistence type="predicted"/>
<dbReference type="Proteomes" id="UP001447857">
    <property type="component" value="Chromosome"/>
</dbReference>
<feature type="domain" description="G8" evidence="1">
    <location>
        <begin position="22"/>
        <end position="175"/>
    </location>
</feature>
<dbReference type="InterPro" id="IPR019316">
    <property type="entry name" value="G8_domain"/>
</dbReference>
<name>A0ABZ2QCI5_9FLAO</name>
<protein>
    <submittedName>
        <fullName evidence="2">T9SS sorting signal type C domain-containing protein</fullName>
    </submittedName>
</protein>
<evidence type="ECO:0000313" key="3">
    <source>
        <dbReference type="Proteomes" id="UP001447857"/>
    </source>
</evidence>
<dbReference type="PROSITE" id="PS51484">
    <property type="entry name" value="G8"/>
    <property type="match status" value="1"/>
</dbReference>
<keyword evidence="3" id="KW-1185">Reference proteome</keyword>